<evidence type="ECO:0000313" key="2">
    <source>
        <dbReference type="EMBL" id="GAA4484905.1"/>
    </source>
</evidence>
<dbReference type="Pfam" id="PF00561">
    <property type="entry name" value="Abhydrolase_1"/>
    <property type="match status" value="1"/>
</dbReference>
<evidence type="ECO:0000259" key="1">
    <source>
        <dbReference type="Pfam" id="PF00561"/>
    </source>
</evidence>
<keyword evidence="3" id="KW-1185">Reference proteome</keyword>
<dbReference type="Proteomes" id="UP001501183">
    <property type="component" value="Unassembled WGS sequence"/>
</dbReference>
<dbReference type="EMBL" id="BAABFB010000059">
    <property type="protein sequence ID" value="GAA4484905.1"/>
    <property type="molecule type" value="Genomic_DNA"/>
</dbReference>
<feature type="domain" description="AB hydrolase-1" evidence="1">
    <location>
        <begin position="33"/>
        <end position="286"/>
    </location>
</feature>
<sequence>MNNGANGFSSPTTMVRNGTVDLAVFEQGNPDGPTLVLVHGWPDTHQLWDRVAEQLPDRFRVVTYDSRGAGRSTVPAAVADYDLEVLATDLFAVIDAVSPDRPVHVLAHDWGSLQAWEAVCAPGARRRIASLTSTSGWCFDHLGHWMWRNLRNPTASGLGKVLAQTVASFYALLFHIPVLPELVTGRVLAPRWPLFISLFDRTDPGLVRPAPTIGRDAANGLRLYRANTRHRLLRPRDRRTDLPVQLVVNTRDKAVLPFGFEETARWASDLRRVEIRAGHWSPISHPAELADVTAGFVTDVIARGGGAAPAVGGGAAPAVGGGAAPAVGGDVAAANF</sequence>
<dbReference type="Gene3D" id="3.40.50.1820">
    <property type="entry name" value="alpha/beta hydrolase"/>
    <property type="match status" value="1"/>
</dbReference>
<protein>
    <recommendedName>
        <fullName evidence="1">AB hydrolase-1 domain-containing protein</fullName>
    </recommendedName>
</protein>
<proteinExistence type="predicted"/>
<evidence type="ECO:0000313" key="3">
    <source>
        <dbReference type="Proteomes" id="UP001501183"/>
    </source>
</evidence>
<dbReference type="SUPFAM" id="SSF53474">
    <property type="entry name" value="alpha/beta-Hydrolases"/>
    <property type="match status" value="1"/>
</dbReference>
<organism evidence="2 3">
    <name type="scientific">Rhodococcus olei</name>
    <dbReference type="NCBI Taxonomy" id="2161675"/>
    <lineage>
        <taxon>Bacteria</taxon>
        <taxon>Bacillati</taxon>
        <taxon>Actinomycetota</taxon>
        <taxon>Actinomycetes</taxon>
        <taxon>Mycobacteriales</taxon>
        <taxon>Nocardiaceae</taxon>
        <taxon>Rhodococcus</taxon>
    </lineage>
</organism>
<name>A0ABP8PDM9_9NOCA</name>
<comment type="caution">
    <text evidence="2">The sequence shown here is derived from an EMBL/GenBank/DDBJ whole genome shotgun (WGS) entry which is preliminary data.</text>
</comment>
<dbReference type="RefSeq" id="WP_345348833.1">
    <property type="nucleotide sequence ID" value="NZ_BAABFB010000059.1"/>
</dbReference>
<dbReference type="PANTHER" id="PTHR43329">
    <property type="entry name" value="EPOXIDE HYDROLASE"/>
    <property type="match status" value="1"/>
</dbReference>
<dbReference type="InterPro" id="IPR029058">
    <property type="entry name" value="AB_hydrolase_fold"/>
</dbReference>
<accession>A0ABP8PDM9</accession>
<reference evidence="3" key="1">
    <citation type="journal article" date="2019" name="Int. J. Syst. Evol. Microbiol.">
        <title>The Global Catalogue of Microorganisms (GCM) 10K type strain sequencing project: providing services to taxonomists for standard genome sequencing and annotation.</title>
        <authorList>
            <consortium name="The Broad Institute Genomics Platform"/>
            <consortium name="The Broad Institute Genome Sequencing Center for Infectious Disease"/>
            <person name="Wu L."/>
            <person name="Ma J."/>
        </authorList>
    </citation>
    <scope>NUCLEOTIDE SEQUENCE [LARGE SCALE GENOMIC DNA]</scope>
    <source>
        <strain evidence="3">JCM 32206</strain>
    </source>
</reference>
<dbReference type="InterPro" id="IPR000073">
    <property type="entry name" value="AB_hydrolase_1"/>
</dbReference>
<gene>
    <name evidence="2" type="ORF">GCM10023094_39040</name>
</gene>